<gene>
    <name evidence="13" type="ORF">KIH39_10820</name>
</gene>
<keyword evidence="3" id="KW-0813">Transport</keyword>
<dbReference type="GO" id="GO:0005886">
    <property type="term" value="C:plasma membrane"/>
    <property type="evidence" value="ECO:0007669"/>
    <property type="project" value="UniProtKB-SubCell"/>
</dbReference>
<dbReference type="PANTHER" id="PTHR38831:SF2">
    <property type="entry name" value="TYPE II SECRETION SYSTEM PROTEIN K"/>
    <property type="match status" value="1"/>
</dbReference>
<dbReference type="GO" id="GO:0009306">
    <property type="term" value="P:protein secretion"/>
    <property type="evidence" value="ECO:0007669"/>
    <property type="project" value="InterPro"/>
</dbReference>
<evidence type="ECO:0000256" key="1">
    <source>
        <dbReference type="ARBA" id="ARBA00004533"/>
    </source>
</evidence>
<comment type="similarity">
    <text evidence="2">Belongs to the GSP K family.</text>
</comment>
<evidence type="ECO:0000256" key="2">
    <source>
        <dbReference type="ARBA" id="ARBA00007246"/>
    </source>
</evidence>
<dbReference type="Pfam" id="PF03934">
    <property type="entry name" value="T2SSK"/>
    <property type="match status" value="1"/>
</dbReference>
<keyword evidence="6" id="KW-0812">Transmembrane</keyword>
<dbReference type="PANTHER" id="PTHR38831">
    <property type="entry name" value="TYPE II SECRETION SYSTEM PROTEIN K"/>
    <property type="match status" value="1"/>
</dbReference>
<reference evidence="13" key="1">
    <citation type="submission" date="2021-05" db="EMBL/GenBank/DDBJ databases">
        <title>Complete genome sequence of the cellulolytic planctomycete Telmatocola sphagniphila SP2T and characterization of the first cellulase from planctomycetes.</title>
        <authorList>
            <person name="Rakitin A.L."/>
            <person name="Beletsky A.V."/>
            <person name="Naumoff D.G."/>
            <person name="Kulichevskaya I.S."/>
            <person name="Mardanov A.V."/>
            <person name="Ravin N.V."/>
            <person name="Dedysh S.N."/>
        </authorList>
    </citation>
    <scope>NUCLEOTIDE SEQUENCE</scope>
    <source>
        <strain evidence="13">SP2T</strain>
    </source>
</reference>
<evidence type="ECO:0000256" key="6">
    <source>
        <dbReference type="ARBA" id="ARBA00022692"/>
    </source>
</evidence>
<organism evidence="13 14">
    <name type="scientific">Telmatocola sphagniphila</name>
    <dbReference type="NCBI Taxonomy" id="1123043"/>
    <lineage>
        <taxon>Bacteria</taxon>
        <taxon>Pseudomonadati</taxon>
        <taxon>Planctomycetota</taxon>
        <taxon>Planctomycetia</taxon>
        <taxon>Gemmatales</taxon>
        <taxon>Gemmataceae</taxon>
    </lineage>
</organism>
<evidence type="ECO:0000256" key="10">
    <source>
        <dbReference type="SAM" id="MobiDB-lite"/>
    </source>
</evidence>
<dbReference type="InterPro" id="IPR005628">
    <property type="entry name" value="GspK"/>
</dbReference>
<dbReference type="InterPro" id="IPR038072">
    <property type="entry name" value="GspK_central_sf"/>
</dbReference>
<evidence type="ECO:0000256" key="8">
    <source>
        <dbReference type="ARBA" id="ARBA00022989"/>
    </source>
</evidence>
<evidence type="ECO:0000313" key="13">
    <source>
        <dbReference type="EMBL" id="QVL34370.1"/>
    </source>
</evidence>
<feature type="region of interest" description="Disordered" evidence="10">
    <location>
        <begin position="322"/>
        <end position="365"/>
    </location>
</feature>
<keyword evidence="8" id="KW-1133">Transmembrane helix</keyword>
<dbReference type="InterPro" id="IPR049031">
    <property type="entry name" value="T2SSK_SAM-like_1st"/>
</dbReference>
<sequence>MTGNKFLRPTQNRTGTVLLAVLIVIVVLSLAAYKYSELMSFELRATNRILKTSQVKALAESGVHYAAALLATPDSITQNVSGNPFNNQAMFYAVQLQNTDSSGSSSSSTNNSYFSICSIDYTNQNSDGSFPVVYGVTDEAGKINLNAMMQIDPSGQTLYNMLMLLPNMTDTIANSIIDWMDPDDDVRQGGAESSYYLSLTPPYECKNGPLDSIEELLLVQGVTQPLLLGNDISRNGVIDNGEDSNQQVDPGWLPYLTVYSRESNNDSTGNPRLYLNSPDLNTLYTNLQQSLNQDMATFIIAYRLYGGSAAGGGTTFTVTIGNNSGSGSSNTTSGSSATARTTTTNQQSGGGTGGGAGGGGNTQTKVGNIADLTTAVQKDLANNTTPKGKITSITSLFSSTVSITSQETTMVNGRSQQSTVTTVYNFPTQTAPINEYLSKALDSTTTQNLSEIPARININTAPQAVLTCLPGLTDTDVEQIIAQRPALNTGAAADTSYATPAWLVTEMNMSLSKFQAIEQYVTCASQVYRFQSIGYFDQGGPLYRIEAVVDSNNGSPRILYYRDLTELGNSIDPRQQQP</sequence>
<dbReference type="RefSeq" id="WP_213499340.1">
    <property type="nucleotide sequence ID" value="NZ_CP074694.1"/>
</dbReference>
<keyword evidence="4" id="KW-1003">Cell membrane</keyword>
<feature type="domain" description="T2SS protein K second SAM-like" evidence="11">
    <location>
        <begin position="456"/>
        <end position="486"/>
    </location>
</feature>
<feature type="domain" description="T2SS protein K first SAM-like" evidence="12">
    <location>
        <begin position="141"/>
        <end position="226"/>
    </location>
</feature>
<keyword evidence="5" id="KW-0997">Cell inner membrane</keyword>
<dbReference type="Pfam" id="PF21687">
    <property type="entry name" value="T2SSK_1st"/>
    <property type="match status" value="1"/>
</dbReference>
<feature type="compositionally biased region" description="Low complexity" evidence="10">
    <location>
        <begin position="322"/>
        <end position="347"/>
    </location>
</feature>
<evidence type="ECO:0000256" key="3">
    <source>
        <dbReference type="ARBA" id="ARBA00022448"/>
    </source>
</evidence>
<evidence type="ECO:0000256" key="4">
    <source>
        <dbReference type="ARBA" id="ARBA00022475"/>
    </source>
</evidence>
<dbReference type="KEGG" id="tsph:KIH39_10820"/>
<evidence type="ECO:0000256" key="5">
    <source>
        <dbReference type="ARBA" id="ARBA00022519"/>
    </source>
</evidence>
<evidence type="ECO:0000256" key="7">
    <source>
        <dbReference type="ARBA" id="ARBA00022927"/>
    </source>
</evidence>
<keyword evidence="14" id="KW-1185">Reference proteome</keyword>
<dbReference type="Proteomes" id="UP000676194">
    <property type="component" value="Chromosome"/>
</dbReference>
<dbReference type="EMBL" id="CP074694">
    <property type="protein sequence ID" value="QVL34370.1"/>
    <property type="molecule type" value="Genomic_DNA"/>
</dbReference>
<dbReference type="InterPro" id="IPR049179">
    <property type="entry name" value="T2SSK_SAM-like_2nd"/>
</dbReference>
<keyword evidence="9" id="KW-0472">Membrane</keyword>
<keyword evidence="7" id="KW-0653">Protein transport</keyword>
<dbReference type="AlphaFoldDB" id="A0A8E6BCH8"/>
<feature type="compositionally biased region" description="Gly residues" evidence="10">
    <location>
        <begin position="348"/>
        <end position="361"/>
    </location>
</feature>
<name>A0A8E6BCH8_9BACT</name>
<evidence type="ECO:0000259" key="11">
    <source>
        <dbReference type="Pfam" id="PF03934"/>
    </source>
</evidence>
<evidence type="ECO:0000313" key="14">
    <source>
        <dbReference type="Proteomes" id="UP000676194"/>
    </source>
</evidence>
<protein>
    <submittedName>
        <fullName evidence="13">General secretion pathway protein GspK</fullName>
    </submittedName>
</protein>
<comment type="subcellular location">
    <subcellularLocation>
        <location evidence="1">Cell inner membrane</location>
    </subcellularLocation>
</comment>
<evidence type="ECO:0000256" key="9">
    <source>
        <dbReference type="ARBA" id="ARBA00023136"/>
    </source>
</evidence>
<evidence type="ECO:0000259" key="12">
    <source>
        <dbReference type="Pfam" id="PF21687"/>
    </source>
</evidence>
<dbReference type="SUPFAM" id="SSF158544">
    <property type="entry name" value="GspK insert domain-like"/>
    <property type="match status" value="1"/>
</dbReference>
<dbReference type="Gene3D" id="1.10.40.60">
    <property type="entry name" value="EpsJ-like"/>
    <property type="match status" value="1"/>
</dbReference>
<accession>A0A8E6BCH8</accession>
<proteinExistence type="inferred from homology"/>